<feature type="non-terminal residue" evidence="2">
    <location>
        <position position="1"/>
    </location>
</feature>
<name>A0A8K0CRZ4_IGNLU</name>
<keyword evidence="1" id="KW-1133">Transmembrane helix</keyword>
<keyword evidence="1" id="KW-0472">Membrane</keyword>
<evidence type="ECO:0000313" key="3">
    <source>
        <dbReference type="Proteomes" id="UP000801492"/>
    </source>
</evidence>
<sequence length="128" mass="14037">HESLDCVNSEKDLSCNEDSELVQAQTDNQQGNLIKNISVSSDSENFKVCDNCTSSDHSLDSCTNRNNQLDSRHTLEPSRFWYEDSAIVAFACSCGIACTTQLPNLDIVAVLGLLFAIILLLIALLARI</sequence>
<accession>A0A8K0CRZ4</accession>
<reference evidence="2" key="1">
    <citation type="submission" date="2019-08" db="EMBL/GenBank/DDBJ databases">
        <title>The genome of the North American firefly Photinus pyralis.</title>
        <authorList>
            <consortium name="Photinus pyralis genome working group"/>
            <person name="Fallon T.R."/>
            <person name="Sander Lower S.E."/>
            <person name="Weng J.-K."/>
        </authorList>
    </citation>
    <scope>NUCLEOTIDE SEQUENCE</scope>
    <source>
        <strain evidence="2">TRF0915ILg1</strain>
        <tissue evidence="2">Whole body</tissue>
    </source>
</reference>
<evidence type="ECO:0000313" key="2">
    <source>
        <dbReference type="EMBL" id="KAF2892520.1"/>
    </source>
</evidence>
<evidence type="ECO:0000256" key="1">
    <source>
        <dbReference type="SAM" id="Phobius"/>
    </source>
</evidence>
<protein>
    <submittedName>
        <fullName evidence="2">Uncharacterized protein</fullName>
    </submittedName>
</protein>
<gene>
    <name evidence="2" type="ORF">ILUMI_13654</name>
</gene>
<feature type="transmembrane region" description="Helical" evidence="1">
    <location>
        <begin position="107"/>
        <end position="126"/>
    </location>
</feature>
<dbReference type="Proteomes" id="UP000801492">
    <property type="component" value="Unassembled WGS sequence"/>
</dbReference>
<dbReference type="AlphaFoldDB" id="A0A8K0CRZ4"/>
<dbReference type="EMBL" id="VTPC01008695">
    <property type="protein sequence ID" value="KAF2892520.1"/>
    <property type="molecule type" value="Genomic_DNA"/>
</dbReference>
<keyword evidence="3" id="KW-1185">Reference proteome</keyword>
<proteinExistence type="predicted"/>
<keyword evidence="1" id="KW-0812">Transmembrane</keyword>
<comment type="caution">
    <text evidence="2">The sequence shown here is derived from an EMBL/GenBank/DDBJ whole genome shotgun (WGS) entry which is preliminary data.</text>
</comment>
<organism evidence="2 3">
    <name type="scientific">Ignelater luminosus</name>
    <name type="common">Cucubano</name>
    <name type="synonym">Pyrophorus luminosus</name>
    <dbReference type="NCBI Taxonomy" id="2038154"/>
    <lineage>
        <taxon>Eukaryota</taxon>
        <taxon>Metazoa</taxon>
        <taxon>Ecdysozoa</taxon>
        <taxon>Arthropoda</taxon>
        <taxon>Hexapoda</taxon>
        <taxon>Insecta</taxon>
        <taxon>Pterygota</taxon>
        <taxon>Neoptera</taxon>
        <taxon>Endopterygota</taxon>
        <taxon>Coleoptera</taxon>
        <taxon>Polyphaga</taxon>
        <taxon>Elateriformia</taxon>
        <taxon>Elateroidea</taxon>
        <taxon>Elateridae</taxon>
        <taxon>Agrypninae</taxon>
        <taxon>Pyrophorini</taxon>
        <taxon>Ignelater</taxon>
    </lineage>
</organism>